<evidence type="ECO:0000256" key="1">
    <source>
        <dbReference type="SAM" id="Coils"/>
    </source>
</evidence>
<dbReference type="EMBL" id="BKCJ010004222">
    <property type="protein sequence ID" value="GEU59746.1"/>
    <property type="molecule type" value="Genomic_DNA"/>
</dbReference>
<reference evidence="3" key="1">
    <citation type="journal article" date="2019" name="Sci. Rep.">
        <title>Draft genome of Tanacetum cinerariifolium, the natural source of mosquito coil.</title>
        <authorList>
            <person name="Yamashiro T."/>
            <person name="Shiraishi A."/>
            <person name="Satake H."/>
            <person name="Nakayama K."/>
        </authorList>
    </citation>
    <scope>NUCLEOTIDE SEQUENCE</scope>
</reference>
<dbReference type="AlphaFoldDB" id="A0A6L2LDA4"/>
<name>A0A6L2LDA4_TANCI</name>
<proteinExistence type="predicted"/>
<sequence length="678" mass="76904">MANLTLADTYNMVAFLSKSDASASFDQIVDFLNAQDIQYALMVNPTIYVSCIKQFWTTVSIKKDIFTELARIGYEKPPPKLTFYKAFFSAQWKFLIHTLVQRVSAKRTAWNEFSCSMASAVICLAIGRKFNFSKYIFDSIVRNVDSPSKFLIVGKGFSGVETPLFAIMLVQLQAKVEEDDVETLMETCTTLSHKFAQLEQDKIAQPLEIFKLKMRVKKLEKKMRSKSLGLKRLRKRRKDDDNAAIKDASAAEPIVFDDEEVTMTMTQTLIKIKAEKARLLDEQMAKRLHDEEVEQAAAREKLENDDLEKAKVLQKQYVNKQENIDWNVVVEQMQEKHLDNIRKYQNLKRKPISIAQARKNMIIYLKNMAGYKIEHFKGTTYDKVRPIFEREYNKVQTLFKPNKDVEEPQKKRVAEETLLQERFKKLKAVEVSGSESTQDTPTIDPKEMSEEDFQNMLEVVLVSEFKVEALQVDGLVLVANWCWWRIDVGGGLVVMAVCFHGGVFYPNPNRVNMCDTSAIPTEHKNKYPKKVRVIVFDLDATDSSSDESSENDQSSGKKIVREIVLGVKAGDEKVVKVAQKKPNKVWLGTFKTAKDAAMVYNAKKEEFQTRKMGMNLAVASGSGHDPIRKDESGRVRVGNVSAGMKVVGSGGLGGSGHDPTLEGESGEVRTRNVGMERR</sequence>
<evidence type="ECO:0000256" key="2">
    <source>
        <dbReference type="SAM" id="MobiDB-lite"/>
    </source>
</evidence>
<protein>
    <submittedName>
        <fullName evidence="3">AP2/ERF domain-containing protein</fullName>
    </submittedName>
</protein>
<evidence type="ECO:0000313" key="3">
    <source>
        <dbReference type="EMBL" id="GEU59746.1"/>
    </source>
</evidence>
<gene>
    <name evidence="3" type="ORF">Tci_031724</name>
</gene>
<feature type="coiled-coil region" evidence="1">
    <location>
        <begin position="290"/>
        <end position="350"/>
    </location>
</feature>
<keyword evidence="1" id="KW-0175">Coiled coil</keyword>
<comment type="caution">
    <text evidence="3">The sequence shown here is derived from an EMBL/GenBank/DDBJ whole genome shotgun (WGS) entry which is preliminary data.</text>
</comment>
<feature type="compositionally biased region" description="Basic and acidic residues" evidence="2">
    <location>
        <begin position="666"/>
        <end position="678"/>
    </location>
</feature>
<feature type="region of interest" description="Disordered" evidence="2">
    <location>
        <begin position="646"/>
        <end position="678"/>
    </location>
</feature>
<accession>A0A6L2LDA4</accession>
<organism evidence="3">
    <name type="scientific">Tanacetum cinerariifolium</name>
    <name type="common">Dalmatian daisy</name>
    <name type="synonym">Chrysanthemum cinerariifolium</name>
    <dbReference type="NCBI Taxonomy" id="118510"/>
    <lineage>
        <taxon>Eukaryota</taxon>
        <taxon>Viridiplantae</taxon>
        <taxon>Streptophyta</taxon>
        <taxon>Embryophyta</taxon>
        <taxon>Tracheophyta</taxon>
        <taxon>Spermatophyta</taxon>
        <taxon>Magnoliopsida</taxon>
        <taxon>eudicotyledons</taxon>
        <taxon>Gunneridae</taxon>
        <taxon>Pentapetalae</taxon>
        <taxon>asterids</taxon>
        <taxon>campanulids</taxon>
        <taxon>Asterales</taxon>
        <taxon>Asteraceae</taxon>
        <taxon>Asteroideae</taxon>
        <taxon>Anthemideae</taxon>
        <taxon>Anthemidinae</taxon>
        <taxon>Tanacetum</taxon>
    </lineage>
</organism>